<name>A0A6I8LE02_9PSEU</name>
<evidence type="ECO:0000256" key="1">
    <source>
        <dbReference type="SAM" id="MobiDB-lite"/>
    </source>
</evidence>
<gene>
    <name evidence="3" type="ORF">AA23TX_00031</name>
</gene>
<reference evidence="3 4" key="1">
    <citation type="submission" date="2019-09" db="EMBL/GenBank/DDBJ databases">
        <authorList>
            <person name="Leyn A S."/>
        </authorList>
    </citation>
    <scope>NUCLEOTIDE SEQUENCE [LARGE SCALE GENOMIC DNA]</scope>
    <source>
        <strain evidence="3">AA231_1</strain>
    </source>
</reference>
<evidence type="ECO:0000313" key="3">
    <source>
        <dbReference type="EMBL" id="VVJ15004.1"/>
    </source>
</evidence>
<keyword evidence="4" id="KW-1185">Reference proteome</keyword>
<evidence type="ECO:0000256" key="2">
    <source>
        <dbReference type="SAM" id="SignalP"/>
    </source>
</evidence>
<dbReference type="EMBL" id="CABVGP010000001">
    <property type="protein sequence ID" value="VVJ15004.1"/>
    <property type="molecule type" value="Genomic_DNA"/>
</dbReference>
<dbReference type="AlphaFoldDB" id="A0A6I8LE02"/>
<dbReference type="RefSeq" id="WP_155540576.1">
    <property type="nucleotide sequence ID" value="NZ_CABVGP010000001.1"/>
</dbReference>
<dbReference type="Proteomes" id="UP000399805">
    <property type="component" value="Unassembled WGS sequence"/>
</dbReference>
<proteinExistence type="predicted"/>
<feature type="compositionally biased region" description="Gly residues" evidence="1">
    <location>
        <begin position="191"/>
        <end position="203"/>
    </location>
</feature>
<feature type="signal peptide" evidence="2">
    <location>
        <begin position="1"/>
        <end position="37"/>
    </location>
</feature>
<evidence type="ECO:0000313" key="4">
    <source>
        <dbReference type="Proteomes" id="UP000399805"/>
    </source>
</evidence>
<sequence>MSTGKALAMNLTPAFAPTPSISLAPALHSLGSAAASAAPFVAGAAAAAGAVFLTRAALRGLGRVAEAEEGKLAEANKNRAETIAWDRAFAEVLIRNNRIARLRGLSTSASTPVSPPPSFVYNGQTTEEIASWCTTVDAQLLKTEQELSDARIRASLGRPVSDRARVVYQRVQRVVVSRPASGPGNRPPSGGPGSGGPRPGPGGRFPVDLRPVVDDILAGAIGRIGGDDMASLSELAAEVLAQDGVSAGKAFLDELYLQAHEARVRQERRVADAEDAAKWLAALAPLAGTPDGLSAHQRKVLAALEEVLAERRELDPGLRLAAEELQAVAVRAAEDRAIRTEFALQLKLMGYAVDEQHGTGMRVTHENWGGDHHADVDIHAGEFTADFRTTGSAGRADLRLTQWAKDASEARQRLEEAGVRCGKLYVEGLPDLPVRDIGDDEYARRQTPKFAERPLPR</sequence>
<keyword evidence="2" id="KW-0732">Signal</keyword>
<protein>
    <submittedName>
        <fullName evidence="3">Uncharacterized protein</fullName>
    </submittedName>
</protein>
<organism evidence="3 4">
    <name type="scientific">Amycolatopsis camponoti</name>
    <dbReference type="NCBI Taxonomy" id="2606593"/>
    <lineage>
        <taxon>Bacteria</taxon>
        <taxon>Bacillati</taxon>
        <taxon>Actinomycetota</taxon>
        <taxon>Actinomycetes</taxon>
        <taxon>Pseudonocardiales</taxon>
        <taxon>Pseudonocardiaceae</taxon>
        <taxon>Amycolatopsis</taxon>
    </lineage>
</organism>
<feature type="region of interest" description="Disordered" evidence="1">
    <location>
        <begin position="437"/>
        <end position="457"/>
    </location>
</feature>
<accession>A0A6I8LE02</accession>
<feature type="chain" id="PRO_5038525636" evidence="2">
    <location>
        <begin position="38"/>
        <end position="457"/>
    </location>
</feature>
<feature type="region of interest" description="Disordered" evidence="1">
    <location>
        <begin position="177"/>
        <end position="207"/>
    </location>
</feature>